<evidence type="ECO:0000313" key="2">
    <source>
        <dbReference type="EMBL" id="PWN69093.1"/>
    </source>
</evidence>
<reference evidence="2 3" key="1">
    <citation type="submission" date="2018-04" db="EMBL/GenBank/DDBJ databases">
        <title>Draft Genome Sequence of Phosphate-Solubilizing Chryseobacterium sp. ISE14 that is a Biocontrol and Plant Growth-Promoting Rhizobacterium Isolated from Cucumber.</title>
        <authorList>
            <person name="Jeong J.-J."/>
            <person name="Sang M.K."/>
            <person name="Choi I.-G."/>
            <person name="Kim K.D."/>
        </authorList>
    </citation>
    <scope>NUCLEOTIDE SEQUENCE [LARGE SCALE GENOMIC DNA]</scope>
    <source>
        <strain evidence="2 3">ISE14</strain>
    </source>
</reference>
<feature type="transmembrane region" description="Helical" evidence="1">
    <location>
        <begin position="116"/>
        <end position="136"/>
    </location>
</feature>
<dbReference type="Proteomes" id="UP000236594">
    <property type="component" value="Unassembled WGS sequence"/>
</dbReference>
<sequence>MFWNFLDFLEGIFDFLELLSSGSGSKSGSERKNLNYDERVQSKVSVRSQYYTEKISAGFILVAIFIFIVVFKDPLPAKDYRQTLIVASLIGIISSFVVFFVLYILKRFYFKSFLKLLLFSCSVIAFFVSLVLYIYFKSGIFI</sequence>
<gene>
    <name evidence="2" type="ORF">C1631_013585</name>
</gene>
<evidence type="ECO:0000313" key="3">
    <source>
        <dbReference type="Proteomes" id="UP000236594"/>
    </source>
</evidence>
<organism evidence="2 3">
    <name type="scientific">Chryseobacterium phosphatilyticum</name>
    <dbReference type="NCBI Taxonomy" id="475075"/>
    <lineage>
        <taxon>Bacteria</taxon>
        <taxon>Pseudomonadati</taxon>
        <taxon>Bacteroidota</taxon>
        <taxon>Flavobacteriia</taxon>
        <taxon>Flavobacteriales</taxon>
        <taxon>Weeksellaceae</taxon>
        <taxon>Chryseobacterium group</taxon>
        <taxon>Chryseobacterium</taxon>
    </lineage>
</organism>
<feature type="transmembrane region" description="Helical" evidence="1">
    <location>
        <begin position="55"/>
        <end position="71"/>
    </location>
</feature>
<accession>A0A316X9Y2</accession>
<name>A0A316X9Y2_9FLAO</name>
<comment type="caution">
    <text evidence="2">The sequence shown here is derived from an EMBL/GenBank/DDBJ whole genome shotgun (WGS) entry which is preliminary data.</text>
</comment>
<keyword evidence="3" id="KW-1185">Reference proteome</keyword>
<proteinExistence type="predicted"/>
<dbReference type="AlphaFoldDB" id="A0A316X9Y2"/>
<evidence type="ECO:0000256" key="1">
    <source>
        <dbReference type="SAM" id="Phobius"/>
    </source>
</evidence>
<keyword evidence="1" id="KW-1133">Transmembrane helix</keyword>
<protein>
    <submittedName>
        <fullName evidence="2">Branched-chain amino acid ABC transporter substrate-binding protein</fullName>
    </submittedName>
</protein>
<feature type="transmembrane region" description="Helical" evidence="1">
    <location>
        <begin position="83"/>
        <end position="104"/>
    </location>
</feature>
<keyword evidence="1" id="KW-0472">Membrane</keyword>
<keyword evidence="1" id="KW-0812">Transmembrane</keyword>
<dbReference type="EMBL" id="PPED02000003">
    <property type="protein sequence ID" value="PWN69093.1"/>
    <property type="molecule type" value="Genomic_DNA"/>
</dbReference>
<dbReference type="OrthoDB" id="1274473at2"/>